<evidence type="ECO:0000313" key="1">
    <source>
        <dbReference type="EMBL" id="KAH7685406.1"/>
    </source>
</evidence>
<protein>
    <submittedName>
        <fullName evidence="1">PIN domain-containing protein</fullName>
    </submittedName>
</protein>
<sequence length="1007" mass="113426">MERKEIKIPVFSVLKKGGILKNIILNSPLQEIQEDDERILIGRHPDCHIVLDHPSISRFHLEVQVKPFLQKLFVIDRSSVHGTWVSGAKIEPCVPVELVEGDTLRFGASTRVYRLHWVLQRDALEMGNPLEALIEEKEDAHQDEGLRNPKERWVAEIPSAPPLPESVSSEAIDKLFLKELEVNENLTAEMPLVKDARSSSSLLSRRKKSVGLLCIPNGRSEDVMKEKHCHVLSANVDGNEVNDCVFSSRGISEGQTAEEKFDYGMDDVALEVFYDQMFQESLMLRSSSNWSGYLNVVDDKYCLDGEVVDIVKQEQCILDDCKNAAAAEEEEEEEEAFVSDKENMTPVVSNGRRSLNTRFGVQRSPFKAIAALNLEDEFLSDGESKPVQEQPILKNCENTKADEVVEEEVAAFVSDKENVTPIVSTGQKSRKTRFGVQRLPTEPIAALNLEDEFLSDGELKPVLEQPILKNWENPNGEEVEEGEEVAFVLDKENMTPIVSTGQKSQTRFGVQSSPTKAIAALNLEDGFLSYGKLNPNQSVLQECMKVLEEKQETIVLDLEDMTPVETHERRSEKSCMKIQKSSSNAIATLSVVVDSFYPDGENWTPEITKDLKLKNYTSENILSINSETAFSDKENCTPKVSRGQKSKRRAEKFTMADNEEPASGSNKENLTPDSSRALKSRKSLSRSHTKIEEQIMKRRVERLPFQSLLENSPMKTSSSVSNNQMDANKTVNSPLSSKQSNGTSGDNDQSIRTLNQSVHQMHNVVQEKKKWNIVADASCFLNEESRRSLQLLEGLKGTHLIIPMMVIRELDCMKQRERWYQKTPKASSALQWIKDCMVRTSWWIHVQNSSETLPVPPTPPASPRLQFAENSMAFSVFGGLTEILSPTAEDHILDCALLFKSIKTDGHLVLISNNTTLKIKAMAEGLLCENPVEFRESLVNPFSKRFLWVDSSPRGSTWSLSEEMSFTQNYYDQLPNTRKVNMAAENVKGLKLILLHNSHYRQANSVK</sequence>
<dbReference type="EMBL" id="CM037014">
    <property type="protein sequence ID" value="KAH7685406.1"/>
    <property type="molecule type" value="Genomic_DNA"/>
</dbReference>
<proteinExistence type="predicted"/>
<keyword evidence="2" id="KW-1185">Reference proteome</keyword>
<comment type="caution">
    <text evidence="1">The sequence shown here is derived from an EMBL/GenBank/DDBJ whole genome shotgun (WGS) entry which is preliminary data.</text>
</comment>
<evidence type="ECO:0000313" key="2">
    <source>
        <dbReference type="Proteomes" id="UP000827976"/>
    </source>
</evidence>
<dbReference type="Proteomes" id="UP000827976">
    <property type="component" value="Chromosome 4"/>
</dbReference>
<reference evidence="2" key="1">
    <citation type="journal article" date="2022" name="Nat. Commun.">
        <title>Chromosome evolution and the genetic basis of agronomically important traits in greater yam.</title>
        <authorList>
            <person name="Bredeson J.V."/>
            <person name="Lyons J.B."/>
            <person name="Oniyinde I.O."/>
            <person name="Okereke N.R."/>
            <person name="Kolade O."/>
            <person name="Nnabue I."/>
            <person name="Nwadili C.O."/>
            <person name="Hribova E."/>
            <person name="Parker M."/>
            <person name="Nwogha J."/>
            <person name="Shu S."/>
            <person name="Carlson J."/>
            <person name="Kariba R."/>
            <person name="Muthemba S."/>
            <person name="Knop K."/>
            <person name="Barton G.J."/>
            <person name="Sherwood A.V."/>
            <person name="Lopez-Montes A."/>
            <person name="Asiedu R."/>
            <person name="Jamnadass R."/>
            <person name="Muchugi A."/>
            <person name="Goodstein D."/>
            <person name="Egesi C.N."/>
            <person name="Featherston J."/>
            <person name="Asfaw A."/>
            <person name="Simpson G.G."/>
            <person name="Dolezel J."/>
            <person name="Hendre P.S."/>
            <person name="Van Deynze A."/>
            <person name="Kumar P.L."/>
            <person name="Obidiegwu J.E."/>
            <person name="Bhattacharjee R."/>
            <person name="Rokhsar D.S."/>
        </authorList>
    </citation>
    <scope>NUCLEOTIDE SEQUENCE [LARGE SCALE GENOMIC DNA]</scope>
    <source>
        <strain evidence="2">cv. TDa95/00328</strain>
    </source>
</reference>
<name>A0ACB7WBF6_DIOAL</name>
<gene>
    <name evidence="1" type="ORF">IHE45_04G037300</name>
</gene>
<accession>A0ACB7WBF6</accession>
<organism evidence="1 2">
    <name type="scientific">Dioscorea alata</name>
    <name type="common">Purple yam</name>
    <dbReference type="NCBI Taxonomy" id="55571"/>
    <lineage>
        <taxon>Eukaryota</taxon>
        <taxon>Viridiplantae</taxon>
        <taxon>Streptophyta</taxon>
        <taxon>Embryophyta</taxon>
        <taxon>Tracheophyta</taxon>
        <taxon>Spermatophyta</taxon>
        <taxon>Magnoliopsida</taxon>
        <taxon>Liliopsida</taxon>
        <taxon>Dioscoreales</taxon>
        <taxon>Dioscoreaceae</taxon>
        <taxon>Dioscorea</taxon>
    </lineage>
</organism>